<dbReference type="InterPro" id="IPR009045">
    <property type="entry name" value="Zn_M74/Hedgehog-like"/>
</dbReference>
<reference evidence="2 3" key="1">
    <citation type="submission" date="2019-04" db="EMBL/GenBank/DDBJ databases">
        <authorList>
            <person name="Feng G."/>
            <person name="Zhu H."/>
        </authorList>
    </citation>
    <scope>NUCLEOTIDE SEQUENCE [LARGE SCALE GENOMIC DNA]</scope>
    <source>
        <strain evidence="2 3">6HR-1</strain>
    </source>
</reference>
<dbReference type="RefSeq" id="WP_135416005.1">
    <property type="nucleotide sequence ID" value="NZ_SRLB01000011.1"/>
</dbReference>
<dbReference type="Gene3D" id="3.30.1380.10">
    <property type="match status" value="1"/>
</dbReference>
<dbReference type="SUPFAM" id="SSF55166">
    <property type="entry name" value="Hedgehog/DD-peptidase"/>
    <property type="match status" value="1"/>
</dbReference>
<dbReference type="InterPro" id="IPR052179">
    <property type="entry name" value="DD-CPase-like"/>
</dbReference>
<dbReference type="Proteomes" id="UP000297535">
    <property type="component" value="Unassembled WGS sequence"/>
</dbReference>
<name>A0A4Z0NQ71_9HYPH</name>
<feature type="domain" description="D-alanyl-D-alanine carboxypeptidase-like core" evidence="1">
    <location>
        <begin position="135"/>
        <end position="238"/>
    </location>
</feature>
<dbReference type="GO" id="GO:0008233">
    <property type="term" value="F:peptidase activity"/>
    <property type="evidence" value="ECO:0007669"/>
    <property type="project" value="InterPro"/>
</dbReference>
<evidence type="ECO:0000259" key="1">
    <source>
        <dbReference type="Pfam" id="PF02557"/>
    </source>
</evidence>
<sequence length="256" mass="27887">MSATESYLDKDFVVADADCRIRREDNLMAYEMQGGDFKRIPQGSHIRIDAVRVVPTGSNGQLIFGHAILNGTPVGWTSTRNLEGRFVNETLGEVAPEAGASRYGPNAAWSRGKYIGQKTLVSIVDVSLHVERIALETLDAYVRLVDAARADGVSVAINSAFRSYAEQKILYDGFQHHLPGYNKAAKPGSSNHQSGIAFDIPVAGAAGHPVYDWLTRHAPDHGFVRTVSGEPWHWEYRPADAAQAVADNTFKVPGIA</sequence>
<dbReference type="InterPro" id="IPR003709">
    <property type="entry name" value="VanY-like_core_dom"/>
</dbReference>
<evidence type="ECO:0000313" key="3">
    <source>
        <dbReference type="Proteomes" id="UP000297535"/>
    </source>
</evidence>
<keyword evidence="3" id="KW-1185">Reference proteome</keyword>
<accession>A0A4Z0NQ71</accession>
<comment type="caution">
    <text evidence="2">The sequence shown here is derived from an EMBL/GenBank/DDBJ whole genome shotgun (WGS) entry which is preliminary data.</text>
</comment>
<protein>
    <recommendedName>
        <fullName evidence="1">D-alanyl-D-alanine carboxypeptidase-like core domain-containing protein</fullName>
    </recommendedName>
</protein>
<proteinExistence type="predicted"/>
<dbReference type="PANTHER" id="PTHR34385">
    <property type="entry name" value="D-ALANYL-D-ALANINE CARBOXYPEPTIDASE"/>
    <property type="match status" value="1"/>
</dbReference>
<evidence type="ECO:0000313" key="2">
    <source>
        <dbReference type="EMBL" id="TGD98331.1"/>
    </source>
</evidence>
<dbReference type="PANTHER" id="PTHR34385:SF1">
    <property type="entry name" value="PEPTIDOGLYCAN L-ALANYL-D-GLUTAMATE ENDOPEPTIDASE CWLK"/>
    <property type="match status" value="1"/>
</dbReference>
<dbReference type="GO" id="GO:0006508">
    <property type="term" value="P:proteolysis"/>
    <property type="evidence" value="ECO:0007669"/>
    <property type="project" value="InterPro"/>
</dbReference>
<dbReference type="Pfam" id="PF02557">
    <property type="entry name" value="VanY"/>
    <property type="match status" value="1"/>
</dbReference>
<dbReference type="CDD" id="cd14814">
    <property type="entry name" value="Peptidase_M15"/>
    <property type="match status" value="1"/>
</dbReference>
<dbReference type="OrthoDB" id="9792074at2"/>
<organism evidence="2 3">
    <name type="scientific">Methylobacterium nonmethylotrophicum</name>
    <dbReference type="NCBI Taxonomy" id="1141884"/>
    <lineage>
        <taxon>Bacteria</taxon>
        <taxon>Pseudomonadati</taxon>
        <taxon>Pseudomonadota</taxon>
        <taxon>Alphaproteobacteria</taxon>
        <taxon>Hyphomicrobiales</taxon>
        <taxon>Methylobacteriaceae</taxon>
        <taxon>Methylobacterium</taxon>
    </lineage>
</organism>
<gene>
    <name evidence="2" type="ORF">EU555_16630</name>
</gene>
<dbReference type="AlphaFoldDB" id="A0A4Z0NQ71"/>
<dbReference type="EMBL" id="SRLB01000011">
    <property type="protein sequence ID" value="TGD98331.1"/>
    <property type="molecule type" value="Genomic_DNA"/>
</dbReference>